<feature type="transmembrane region" description="Helical" evidence="5">
    <location>
        <begin position="36"/>
        <end position="55"/>
    </location>
</feature>
<feature type="transmembrane region" description="Helical" evidence="5">
    <location>
        <begin position="90"/>
        <end position="109"/>
    </location>
</feature>
<evidence type="ECO:0000256" key="5">
    <source>
        <dbReference type="SAM" id="Phobius"/>
    </source>
</evidence>
<dbReference type="InterPro" id="IPR007269">
    <property type="entry name" value="ICMT_MeTrfase"/>
</dbReference>
<dbReference type="Gene3D" id="1.20.120.1630">
    <property type="match status" value="1"/>
</dbReference>
<dbReference type="EC" id="2.1.1.334" evidence="6"/>
<dbReference type="EC" id="2.1.1.100" evidence="6"/>
<accession>A0ABW0SNA0</accession>
<keyword evidence="7" id="KW-1185">Reference proteome</keyword>
<keyword evidence="6" id="KW-0808">Transferase</keyword>
<comment type="subcellular location">
    <subcellularLocation>
        <location evidence="1">Membrane</location>
        <topology evidence="1">Multi-pass membrane protein</topology>
    </subcellularLocation>
</comment>
<reference evidence="7" key="1">
    <citation type="journal article" date="2019" name="Int. J. Syst. Evol. Microbiol.">
        <title>The Global Catalogue of Microorganisms (GCM) 10K type strain sequencing project: providing services to taxonomists for standard genome sequencing and annotation.</title>
        <authorList>
            <consortium name="The Broad Institute Genomics Platform"/>
            <consortium name="The Broad Institute Genome Sequencing Center for Infectious Disease"/>
            <person name="Wu L."/>
            <person name="Ma J."/>
        </authorList>
    </citation>
    <scope>NUCLEOTIDE SEQUENCE [LARGE SCALE GENOMIC DNA]</scope>
    <source>
        <strain evidence="7">KACC 11407</strain>
    </source>
</reference>
<organism evidence="6 7">
    <name type="scientific">Lysobacter yangpyeongensis</name>
    <dbReference type="NCBI Taxonomy" id="346182"/>
    <lineage>
        <taxon>Bacteria</taxon>
        <taxon>Pseudomonadati</taxon>
        <taxon>Pseudomonadota</taxon>
        <taxon>Gammaproteobacteria</taxon>
        <taxon>Lysobacterales</taxon>
        <taxon>Lysobacteraceae</taxon>
        <taxon>Lysobacter</taxon>
    </lineage>
</organism>
<name>A0ABW0SNA0_9GAMM</name>
<proteinExistence type="predicted"/>
<dbReference type="Proteomes" id="UP001596036">
    <property type="component" value="Unassembled WGS sequence"/>
</dbReference>
<keyword evidence="2 5" id="KW-0812">Transmembrane</keyword>
<evidence type="ECO:0000313" key="6">
    <source>
        <dbReference type="EMBL" id="MFC5570533.1"/>
    </source>
</evidence>
<keyword evidence="4 5" id="KW-0472">Membrane</keyword>
<dbReference type="Pfam" id="PF04140">
    <property type="entry name" value="ICMT"/>
    <property type="match status" value="1"/>
</dbReference>
<feature type="transmembrane region" description="Helical" evidence="5">
    <location>
        <begin position="67"/>
        <end position="84"/>
    </location>
</feature>
<evidence type="ECO:0000256" key="3">
    <source>
        <dbReference type="ARBA" id="ARBA00022989"/>
    </source>
</evidence>
<sequence>MMRLSPKIELLIRLLPAIGLAYFVHRVALAFTAHPSLNLALLAAAETLTVAIYLFARPSKSTSFDGLSLLSTFLATYYFAFIYLDEGPHLVPVHVAAVVQASGILLQLYSKIHLGRSFGLLPANHGIVTSGPYRWIRHPIYLGYFIGHMGFLLGNWSLRNALLFATLYFFQAIRIAREERLLSADPEYAAYLLTTRYRVIPGIL</sequence>
<dbReference type="EMBL" id="JBHSNM010000003">
    <property type="protein sequence ID" value="MFC5570533.1"/>
    <property type="molecule type" value="Genomic_DNA"/>
</dbReference>
<comment type="caution">
    <text evidence="6">The sequence shown here is derived from an EMBL/GenBank/DDBJ whole genome shotgun (WGS) entry which is preliminary data.</text>
</comment>
<gene>
    <name evidence="6" type="ORF">ACFPN1_10730</name>
</gene>
<protein>
    <submittedName>
        <fullName evidence="6">Methyltransferase family protein</fullName>
        <ecNumber evidence="6">2.1.1.100</ecNumber>
        <ecNumber evidence="6">2.1.1.334</ecNumber>
    </submittedName>
</protein>
<evidence type="ECO:0000256" key="2">
    <source>
        <dbReference type="ARBA" id="ARBA00022692"/>
    </source>
</evidence>
<dbReference type="GO" id="GO:0032259">
    <property type="term" value="P:methylation"/>
    <property type="evidence" value="ECO:0007669"/>
    <property type="project" value="UniProtKB-KW"/>
</dbReference>
<dbReference type="RefSeq" id="WP_386754957.1">
    <property type="nucleotide sequence ID" value="NZ_JBHSNM010000003.1"/>
</dbReference>
<evidence type="ECO:0000313" key="7">
    <source>
        <dbReference type="Proteomes" id="UP001596036"/>
    </source>
</evidence>
<dbReference type="PANTHER" id="PTHR12714">
    <property type="entry name" value="PROTEIN-S ISOPRENYLCYSTEINE O-METHYLTRANSFERASE"/>
    <property type="match status" value="1"/>
</dbReference>
<keyword evidence="6" id="KW-0489">Methyltransferase</keyword>
<keyword evidence="3 5" id="KW-1133">Transmembrane helix</keyword>
<dbReference type="PANTHER" id="PTHR12714:SF9">
    <property type="entry name" value="PROTEIN-S-ISOPRENYLCYSTEINE O-METHYLTRANSFERASE"/>
    <property type="match status" value="1"/>
</dbReference>
<evidence type="ECO:0000256" key="1">
    <source>
        <dbReference type="ARBA" id="ARBA00004141"/>
    </source>
</evidence>
<dbReference type="GO" id="GO:0004671">
    <property type="term" value="F:protein C-terminal S-isoprenylcysteine carboxyl O-methyltransferase activity"/>
    <property type="evidence" value="ECO:0007669"/>
    <property type="project" value="UniProtKB-EC"/>
</dbReference>
<evidence type="ECO:0000256" key="4">
    <source>
        <dbReference type="ARBA" id="ARBA00023136"/>
    </source>
</evidence>